<comment type="caution">
    <text evidence="1">The sequence shown here is derived from an EMBL/GenBank/DDBJ whole genome shotgun (WGS) entry which is preliminary data.</text>
</comment>
<organism evidence="1 2">
    <name type="scientific">Diphasiastrum complanatum</name>
    <name type="common">Issler's clubmoss</name>
    <name type="synonym">Lycopodium complanatum</name>
    <dbReference type="NCBI Taxonomy" id="34168"/>
    <lineage>
        <taxon>Eukaryota</taxon>
        <taxon>Viridiplantae</taxon>
        <taxon>Streptophyta</taxon>
        <taxon>Embryophyta</taxon>
        <taxon>Tracheophyta</taxon>
        <taxon>Lycopodiopsida</taxon>
        <taxon>Lycopodiales</taxon>
        <taxon>Lycopodiaceae</taxon>
        <taxon>Lycopodioideae</taxon>
        <taxon>Diphasiastrum</taxon>
    </lineage>
</organism>
<dbReference type="EMBL" id="CM055097">
    <property type="protein sequence ID" value="KAJ7554039.1"/>
    <property type="molecule type" value="Genomic_DNA"/>
</dbReference>
<accession>A0ACC2DI67</accession>
<protein>
    <submittedName>
        <fullName evidence="1">Uncharacterized protein</fullName>
    </submittedName>
</protein>
<dbReference type="Proteomes" id="UP001162992">
    <property type="component" value="Chromosome 6"/>
</dbReference>
<keyword evidence="2" id="KW-1185">Reference proteome</keyword>
<evidence type="ECO:0000313" key="2">
    <source>
        <dbReference type="Proteomes" id="UP001162992"/>
    </source>
</evidence>
<sequence length="915" mass="101564">MSENISSIPSHQHLDAVNANAKRQSAPMDVSGAFSCFVSRPLPQRAMAGQSFSLRHATTEEADPLYSQLWYACAGSLLTLPRVGSRVVYFPQGHIEQVAACTNQGVDMQMPHYNLPAQILCRVLNMTLSAERETDEVYAQMTLVPETEQIDVSGDSDEEVPLSPKHNLHMFIKPLTASDTSTHGGFSVPRRAAEECLPPLDFQQSPPTQDLIAKDLHGVEWKFRHIYRGHPKRHLLTTGWSIFVSQKKLVAGDAVIFLRGENGELRLGVRRSIRQQSSVTSSSLLSSHSMHLGVLAAAAHAVSTKTMFSIFYNPRASPAEFVIPLYKYVSAFRNNLSVGMRFKMRFETEESSERRYIGTITGVCDFDATRWPNSKWRCLKVGWDEQIASERQERVSPWEIEPFIAPAVLNFPEPRVTRLRLSNPSPIVDISFPGASNTQLDVAPCMQYQQVLQGNHNVQSPGVLVTEEDVEGLLSSASWKVKPDDCQNEKRIGAESCTSLGRSDSKFVNSSSIKMSGVAQDFQVPMLFPAQMLDVKQHQLKLQLQQSNEEHNANLVNAGTSYRSSMTLAEESCEPNLHLSVTPQDMQDTKCQNQPGLPDSQSSKHFTLWWSPNNAPLQSLPQSSTVPDGTIDWLTGMESISCPDITGIGRQEVSSTTSHSKVEPKQLGPGPDTEQSCSSCKAHQDQNNEHVPAVTDKNCKIFGFTLSSNIRGMKCQTGGMLESPHSVQREIQLGHASTSYHSSREVDYVSKLQSVDKEEMEPVKSMDQSNTSMRCSKEQDWPQVPLRTRVKVYKQGAVGRAVDLSNFEGYDDLLQELSRLFKVEGALNEPGSGWQLVYIDHEGDMLLVGDDPWLEFCNIVRKIRILSPFEVDKMAQGSFGQSNLEEDQATREASKCSADCQESSAPTTPSGTSDE</sequence>
<evidence type="ECO:0000313" key="1">
    <source>
        <dbReference type="EMBL" id="KAJ7554039.1"/>
    </source>
</evidence>
<reference evidence="2" key="1">
    <citation type="journal article" date="2024" name="Proc. Natl. Acad. Sci. U.S.A.">
        <title>Extraordinary preservation of gene collinearity over three hundred million years revealed in homosporous lycophytes.</title>
        <authorList>
            <person name="Li C."/>
            <person name="Wickell D."/>
            <person name="Kuo L.Y."/>
            <person name="Chen X."/>
            <person name="Nie B."/>
            <person name="Liao X."/>
            <person name="Peng D."/>
            <person name="Ji J."/>
            <person name="Jenkins J."/>
            <person name="Williams M."/>
            <person name="Shu S."/>
            <person name="Plott C."/>
            <person name="Barry K."/>
            <person name="Rajasekar S."/>
            <person name="Grimwood J."/>
            <person name="Han X."/>
            <person name="Sun S."/>
            <person name="Hou Z."/>
            <person name="He W."/>
            <person name="Dai G."/>
            <person name="Sun C."/>
            <person name="Schmutz J."/>
            <person name="Leebens-Mack J.H."/>
            <person name="Li F.W."/>
            <person name="Wang L."/>
        </authorList>
    </citation>
    <scope>NUCLEOTIDE SEQUENCE [LARGE SCALE GENOMIC DNA]</scope>
    <source>
        <strain evidence="2">cv. PW_Plant_1</strain>
    </source>
</reference>
<gene>
    <name evidence="1" type="ORF">O6H91_06G123500</name>
</gene>
<proteinExistence type="predicted"/>
<name>A0ACC2DI67_DIPCM</name>